<dbReference type="RefSeq" id="WP_179361207.1">
    <property type="nucleotide sequence ID" value="NZ_CP026993.1"/>
</dbReference>
<organism evidence="2 3">
    <name type="scientific">Nitrosopumilus cobalaminigenes</name>
    <dbReference type="NCBI Taxonomy" id="1470066"/>
    <lineage>
        <taxon>Archaea</taxon>
        <taxon>Nitrososphaerota</taxon>
        <taxon>Nitrososphaeria</taxon>
        <taxon>Nitrosopumilales</taxon>
        <taxon>Nitrosopumilaceae</taxon>
        <taxon>Nitrosopumilus</taxon>
    </lineage>
</organism>
<keyword evidence="1" id="KW-0472">Membrane</keyword>
<gene>
    <name evidence="2" type="ORF">C5F47_01750</name>
</gene>
<dbReference type="EMBL" id="CP026993">
    <property type="protein sequence ID" value="QLH02377.1"/>
    <property type="molecule type" value="Genomic_DNA"/>
</dbReference>
<dbReference type="GeneID" id="56058700"/>
<accession>A0A7D5R054</accession>
<reference evidence="2 3" key="1">
    <citation type="submission" date="2018-02" db="EMBL/GenBank/DDBJ databases">
        <title>Complete genome of Nitrosopumilus cobalaminigenes HCA1.</title>
        <authorList>
            <person name="Qin W."/>
            <person name="Zheng Y."/>
            <person name="Stahl D.A."/>
        </authorList>
    </citation>
    <scope>NUCLEOTIDE SEQUENCE [LARGE SCALE GENOMIC DNA]</scope>
    <source>
        <strain evidence="2 3">HCA1</strain>
    </source>
</reference>
<keyword evidence="1" id="KW-0812">Transmembrane</keyword>
<evidence type="ECO:0000313" key="3">
    <source>
        <dbReference type="Proteomes" id="UP000509771"/>
    </source>
</evidence>
<keyword evidence="1" id="KW-1133">Transmembrane helix</keyword>
<dbReference type="AlphaFoldDB" id="A0A7D5R054"/>
<keyword evidence="3" id="KW-1185">Reference proteome</keyword>
<protein>
    <submittedName>
        <fullName evidence="2">Uncharacterized protein</fullName>
    </submittedName>
</protein>
<sequence>MQKSGLVIVIFGLLIVAGLAVSVIENQITLEGINQGNGKVSVAETVTVTVGIDKEITQTGIFAVQIMEFKENTISAKILDPSNIEIISQKINEETIEQEFQVFETGNYQLVIESSDDDEIYVAGAIGPLPDAGKKIILSSMSLIILIIGMAGLAVTGIIEIKNRKKSV</sequence>
<feature type="transmembrane region" description="Helical" evidence="1">
    <location>
        <begin position="136"/>
        <end position="159"/>
    </location>
</feature>
<name>A0A7D5R054_9ARCH</name>
<dbReference type="Proteomes" id="UP000509771">
    <property type="component" value="Chromosome"/>
</dbReference>
<evidence type="ECO:0000313" key="2">
    <source>
        <dbReference type="EMBL" id="QLH02377.1"/>
    </source>
</evidence>
<dbReference type="KEGG" id="ncl:C5F47_01750"/>
<proteinExistence type="predicted"/>
<dbReference type="OrthoDB" id="11432at2157"/>
<evidence type="ECO:0000256" key="1">
    <source>
        <dbReference type="SAM" id="Phobius"/>
    </source>
</evidence>